<keyword evidence="5" id="KW-0732">Signal</keyword>
<reference evidence="7 8" key="1">
    <citation type="submission" date="2024-05" db="EMBL/GenBank/DDBJ databases">
        <title>Roseateles sp. 2.12 16S ribosomal RNA gene Genome sequencing and assembly.</title>
        <authorList>
            <person name="Woo H."/>
        </authorList>
    </citation>
    <scope>NUCLEOTIDE SEQUENCE [LARGE SCALE GENOMIC DNA]</scope>
    <source>
        <strain evidence="7 8">2.12</strain>
    </source>
</reference>
<evidence type="ECO:0000259" key="6">
    <source>
        <dbReference type="Pfam" id="PF13675"/>
    </source>
</evidence>
<feature type="domain" description="NarX-like N-terminal" evidence="6">
    <location>
        <begin position="142"/>
        <end position="199"/>
    </location>
</feature>
<dbReference type="Proteomes" id="UP001462640">
    <property type="component" value="Unassembled WGS sequence"/>
</dbReference>
<dbReference type="InterPro" id="IPR029095">
    <property type="entry name" value="NarX-like_N"/>
</dbReference>
<proteinExistence type="predicted"/>
<evidence type="ECO:0000256" key="4">
    <source>
        <dbReference type="ARBA" id="ARBA00023136"/>
    </source>
</evidence>
<keyword evidence="3" id="KW-1133">Transmembrane helix</keyword>
<evidence type="ECO:0000256" key="1">
    <source>
        <dbReference type="ARBA" id="ARBA00004141"/>
    </source>
</evidence>
<sequence>MRRRQCLLWVPALWLAGQAHAEVRDLPDAINKAGRLRMLSQRCAKAYMALGQKVRSEQAEKVLSDSMALFDRHLVELRAFSHSPAVAKVYEQMDGSWSAYKLLLVGERPHPKGAEAVMAAATQVLAQAQQGTGLLEQASGKAVGRLVNLAGRQRMLSQRMASAYLGAAWGVQSEGLVKQLNQAREEFTQAQSNLKAAPETTAALRSELEMVDQQYVFFDAALRALRPGNTDTRSLSEVFTTSERILQLMDEVTQQYARQA</sequence>
<keyword evidence="2" id="KW-0812">Transmembrane</keyword>
<keyword evidence="8" id="KW-1185">Reference proteome</keyword>
<feature type="signal peptide" evidence="5">
    <location>
        <begin position="1"/>
        <end position="21"/>
    </location>
</feature>
<feature type="domain" description="NarX-like N-terminal" evidence="6">
    <location>
        <begin position="29"/>
        <end position="119"/>
    </location>
</feature>
<evidence type="ECO:0000256" key="5">
    <source>
        <dbReference type="SAM" id="SignalP"/>
    </source>
</evidence>
<keyword evidence="4" id="KW-0472">Membrane</keyword>
<comment type="subcellular location">
    <subcellularLocation>
        <location evidence="1">Membrane</location>
        <topology evidence="1">Multi-pass membrane protein</topology>
    </subcellularLocation>
</comment>
<protein>
    <submittedName>
        <fullName evidence="7">Type IV pili methyl-accepting chemotaxis transducer N-terminal domain-containing protein</fullName>
    </submittedName>
</protein>
<comment type="caution">
    <text evidence="7">The sequence shown here is derived from an EMBL/GenBank/DDBJ whole genome shotgun (WGS) entry which is preliminary data.</text>
</comment>
<accession>A0ABV0GF33</accession>
<feature type="chain" id="PRO_5046710259" evidence="5">
    <location>
        <begin position="22"/>
        <end position="260"/>
    </location>
</feature>
<organism evidence="7 8">
    <name type="scientific">Roseateles flavus</name>
    <dbReference type="NCBI Taxonomy" id="3149041"/>
    <lineage>
        <taxon>Bacteria</taxon>
        <taxon>Pseudomonadati</taxon>
        <taxon>Pseudomonadota</taxon>
        <taxon>Betaproteobacteria</taxon>
        <taxon>Burkholderiales</taxon>
        <taxon>Sphaerotilaceae</taxon>
        <taxon>Roseateles</taxon>
    </lineage>
</organism>
<evidence type="ECO:0000313" key="8">
    <source>
        <dbReference type="Proteomes" id="UP001462640"/>
    </source>
</evidence>
<dbReference type="RefSeq" id="WP_347610296.1">
    <property type="nucleotide sequence ID" value="NZ_JBDPZC010000005.1"/>
</dbReference>
<name>A0ABV0GF33_9BURK</name>
<evidence type="ECO:0000256" key="2">
    <source>
        <dbReference type="ARBA" id="ARBA00022692"/>
    </source>
</evidence>
<gene>
    <name evidence="7" type="ORF">ABDJ40_13020</name>
</gene>
<evidence type="ECO:0000313" key="7">
    <source>
        <dbReference type="EMBL" id="MEO3713680.1"/>
    </source>
</evidence>
<evidence type="ECO:0000256" key="3">
    <source>
        <dbReference type="ARBA" id="ARBA00022989"/>
    </source>
</evidence>
<dbReference type="EMBL" id="JBDPZC010000005">
    <property type="protein sequence ID" value="MEO3713680.1"/>
    <property type="molecule type" value="Genomic_DNA"/>
</dbReference>
<dbReference type="Pfam" id="PF13675">
    <property type="entry name" value="PilJ"/>
    <property type="match status" value="2"/>
</dbReference>